<reference evidence="4" key="1">
    <citation type="submission" date="2016-06" db="UniProtKB">
        <authorList>
            <consortium name="WormBaseParasite"/>
        </authorList>
    </citation>
    <scope>IDENTIFICATION</scope>
</reference>
<evidence type="ECO:0000256" key="1">
    <source>
        <dbReference type="SAM" id="SignalP"/>
    </source>
</evidence>
<sequence length="91" mass="10641">MNAFQGLALMCLTTLLVQTSESSPLFDHAIGSNYPVVRPQHFEVVRRLPRLPREYLVSFLKENQFDREDRDYKMPMFGKRNAADYQLPMFG</sequence>
<reference evidence="2 3" key="2">
    <citation type="submission" date="2018-11" db="EMBL/GenBank/DDBJ databases">
        <authorList>
            <consortium name="Pathogen Informatics"/>
        </authorList>
    </citation>
    <scope>NUCLEOTIDE SEQUENCE [LARGE SCALE GENOMIC DNA]</scope>
</reference>
<organism evidence="4">
    <name type="scientific">Soboliphyme baturini</name>
    <dbReference type="NCBI Taxonomy" id="241478"/>
    <lineage>
        <taxon>Eukaryota</taxon>
        <taxon>Metazoa</taxon>
        <taxon>Ecdysozoa</taxon>
        <taxon>Nematoda</taxon>
        <taxon>Enoplea</taxon>
        <taxon>Dorylaimia</taxon>
        <taxon>Dioctophymatida</taxon>
        <taxon>Dioctophymatoidea</taxon>
        <taxon>Soboliphymatidae</taxon>
        <taxon>Soboliphyme</taxon>
    </lineage>
</organism>
<evidence type="ECO:0000313" key="2">
    <source>
        <dbReference type="EMBL" id="VDP02025.1"/>
    </source>
</evidence>
<keyword evidence="3" id="KW-1185">Reference proteome</keyword>
<feature type="signal peptide" evidence="1">
    <location>
        <begin position="1"/>
        <end position="22"/>
    </location>
</feature>
<feature type="chain" id="PRO_5043140018" evidence="1">
    <location>
        <begin position="23"/>
        <end position="91"/>
    </location>
</feature>
<dbReference type="AlphaFoldDB" id="A0A183IJ85"/>
<name>A0A183IJ85_9BILA</name>
<evidence type="ECO:0000313" key="3">
    <source>
        <dbReference type="Proteomes" id="UP000270296"/>
    </source>
</evidence>
<protein>
    <submittedName>
        <fullName evidence="4">Short neuropeptide F</fullName>
    </submittedName>
</protein>
<dbReference type="Proteomes" id="UP000270296">
    <property type="component" value="Unassembled WGS sequence"/>
</dbReference>
<evidence type="ECO:0000313" key="4">
    <source>
        <dbReference type="WBParaSite" id="SBAD_0000384901-mRNA-1"/>
    </source>
</evidence>
<gene>
    <name evidence="2" type="ORF">SBAD_LOCUS3681</name>
</gene>
<proteinExistence type="predicted"/>
<dbReference type="EMBL" id="UZAM01007890">
    <property type="protein sequence ID" value="VDP02025.1"/>
    <property type="molecule type" value="Genomic_DNA"/>
</dbReference>
<accession>A0A183IJ85</accession>
<dbReference type="WBParaSite" id="SBAD_0000384901-mRNA-1">
    <property type="protein sequence ID" value="SBAD_0000384901-mRNA-1"/>
    <property type="gene ID" value="SBAD_0000384901"/>
</dbReference>
<keyword evidence="1" id="KW-0732">Signal</keyword>